<dbReference type="Proteomes" id="UP001162131">
    <property type="component" value="Unassembled WGS sequence"/>
</dbReference>
<evidence type="ECO:0000313" key="2">
    <source>
        <dbReference type="Proteomes" id="UP001162131"/>
    </source>
</evidence>
<organism evidence="1 2">
    <name type="scientific">Blepharisma stoltei</name>
    <dbReference type="NCBI Taxonomy" id="1481888"/>
    <lineage>
        <taxon>Eukaryota</taxon>
        <taxon>Sar</taxon>
        <taxon>Alveolata</taxon>
        <taxon>Ciliophora</taxon>
        <taxon>Postciliodesmatophora</taxon>
        <taxon>Heterotrichea</taxon>
        <taxon>Heterotrichida</taxon>
        <taxon>Blepharismidae</taxon>
        <taxon>Blepharisma</taxon>
    </lineage>
</organism>
<comment type="caution">
    <text evidence="1">The sequence shown here is derived from an EMBL/GenBank/DDBJ whole genome shotgun (WGS) entry which is preliminary data.</text>
</comment>
<proteinExistence type="predicted"/>
<dbReference type="AlphaFoldDB" id="A0AAU9JBL5"/>
<sequence>MHQCQDCENMIPPNRFRCHYCHQRIQEDPEMQMFVAVMDLVKERVAMYSDLIQNRILMVKEDIISCVSEAIFNYKQTIVQNLAKINSYMDIEDQYYLDDDMMDIPDPQNIIEYLDIPQMQFNLDSNEVQEGFRQVLRGNYVMFRELIKCTGKPPADIGDIA</sequence>
<name>A0AAU9JBL5_9CILI</name>
<keyword evidence="2" id="KW-1185">Reference proteome</keyword>
<dbReference type="EMBL" id="CAJZBQ010000028">
    <property type="protein sequence ID" value="CAG9321388.1"/>
    <property type="molecule type" value="Genomic_DNA"/>
</dbReference>
<accession>A0AAU9JBL5</accession>
<protein>
    <submittedName>
        <fullName evidence="1">Uncharacterized protein</fullName>
    </submittedName>
</protein>
<gene>
    <name evidence="1" type="ORF">BSTOLATCC_MIC28670</name>
</gene>
<reference evidence="1" key="1">
    <citation type="submission" date="2021-09" db="EMBL/GenBank/DDBJ databases">
        <authorList>
            <consortium name="AG Swart"/>
            <person name="Singh M."/>
            <person name="Singh A."/>
            <person name="Seah K."/>
            <person name="Emmerich C."/>
        </authorList>
    </citation>
    <scope>NUCLEOTIDE SEQUENCE</scope>
    <source>
        <strain evidence="1">ATCC30299</strain>
    </source>
</reference>
<evidence type="ECO:0000313" key="1">
    <source>
        <dbReference type="EMBL" id="CAG9321388.1"/>
    </source>
</evidence>